<reference evidence="2" key="2">
    <citation type="submission" date="2019-10" db="EMBL/GenBank/DDBJ databases">
        <title>A de novo genome assembly of a pear dwarfing rootstock.</title>
        <authorList>
            <person name="Wang F."/>
            <person name="Wang J."/>
            <person name="Li S."/>
            <person name="Zhang Y."/>
            <person name="Fang M."/>
            <person name="Ma L."/>
            <person name="Zhao Y."/>
            <person name="Jiang S."/>
        </authorList>
    </citation>
    <scope>NUCLEOTIDE SEQUENCE [LARGE SCALE GENOMIC DNA]</scope>
</reference>
<protein>
    <submittedName>
        <fullName evidence="1">U3 small nucleolar RNA-associated protein 7</fullName>
    </submittedName>
</protein>
<evidence type="ECO:0000313" key="2">
    <source>
        <dbReference type="Proteomes" id="UP000327157"/>
    </source>
</evidence>
<gene>
    <name evidence="1" type="ORF">D8674_030190</name>
</gene>
<comment type="caution">
    <text evidence="1">The sequence shown here is derived from an EMBL/GenBank/DDBJ whole genome shotgun (WGS) entry which is preliminary data.</text>
</comment>
<reference evidence="1 2" key="1">
    <citation type="submission" date="2019-09" db="EMBL/GenBank/DDBJ databases">
        <authorList>
            <person name="Ou C."/>
        </authorList>
    </citation>
    <scope>NUCLEOTIDE SEQUENCE [LARGE SCALE GENOMIC DNA]</scope>
    <source>
        <strain evidence="1">S2</strain>
        <tissue evidence="1">Leaf</tissue>
    </source>
</reference>
<organism evidence="1 2">
    <name type="scientific">Pyrus ussuriensis x Pyrus communis</name>
    <dbReference type="NCBI Taxonomy" id="2448454"/>
    <lineage>
        <taxon>Eukaryota</taxon>
        <taxon>Viridiplantae</taxon>
        <taxon>Streptophyta</taxon>
        <taxon>Embryophyta</taxon>
        <taxon>Tracheophyta</taxon>
        <taxon>Spermatophyta</taxon>
        <taxon>Magnoliopsida</taxon>
        <taxon>eudicotyledons</taxon>
        <taxon>Gunneridae</taxon>
        <taxon>Pentapetalae</taxon>
        <taxon>rosids</taxon>
        <taxon>fabids</taxon>
        <taxon>Rosales</taxon>
        <taxon>Rosaceae</taxon>
        <taxon>Amygdaloideae</taxon>
        <taxon>Maleae</taxon>
        <taxon>Pyrus</taxon>
    </lineage>
</organism>
<proteinExistence type="predicted"/>
<name>A0A5N5F0L6_9ROSA</name>
<dbReference type="EMBL" id="SMOL01000781">
    <property type="protein sequence ID" value="KAB2594740.1"/>
    <property type="molecule type" value="Genomic_DNA"/>
</dbReference>
<dbReference type="OrthoDB" id="10643188at2759"/>
<evidence type="ECO:0000313" key="1">
    <source>
        <dbReference type="EMBL" id="KAB2594740.1"/>
    </source>
</evidence>
<accession>A0A5N5F0L6</accession>
<dbReference type="AlphaFoldDB" id="A0A5N5F0L6"/>
<keyword evidence="2" id="KW-1185">Reference proteome</keyword>
<reference evidence="1 2" key="3">
    <citation type="submission" date="2019-11" db="EMBL/GenBank/DDBJ databases">
        <title>A de novo genome assembly of a pear dwarfing rootstock.</title>
        <authorList>
            <person name="Wang F."/>
            <person name="Wang J."/>
            <person name="Li S."/>
            <person name="Zhang Y."/>
            <person name="Fang M."/>
            <person name="Ma L."/>
            <person name="Zhao Y."/>
            <person name="Jiang S."/>
        </authorList>
    </citation>
    <scope>NUCLEOTIDE SEQUENCE [LARGE SCALE GENOMIC DNA]</scope>
    <source>
        <strain evidence="1">S2</strain>
        <tissue evidence="1">Leaf</tissue>
    </source>
</reference>
<dbReference type="Proteomes" id="UP000327157">
    <property type="component" value="Chromosome 7"/>
</dbReference>
<sequence>MGKKVVVAVVVGDVPPGMGRWRWFEREDERITEVLSGWGQLAKRRRNPTLERSGSGLGRSERMIFETLSSRQALWVNKLVKVVIGRQSDRVEENRISAEQNEKKVRRKRGGGGGIGEGERGWLSAFVKT</sequence>